<organism evidence="2">
    <name type="scientific">Corethron hystrix</name>
    <dbReference type="NCBI Taxonomy" id="216773"/>
    <lineage>
        <taxon>Eukaryota</taxon>
        <taxon>Sar</taxon>
        <taxon>Stramenopiles</taxon>
        <taxon>Ochrophyta</taxon>
        <taxon>Bacillariophyta</taxon>
        <taxon>Coscinodiscophyceae</taxon>
        <taxon>Corethrophycidae</taxon>
        <taxon>Corethrales</taxon>
        <taxon>Corethraceae</taxon>
        <taxon>Corethron</taxon>
    </lineage>
</organism>
<reference evidence="2" key="1">
    <citation type="submission" date="2021-01" db="EMBL/GenBank/DDBJ databases">
        <authorList>
            <person name="Corre E."/>
            <person name="Pelletier E."/>
            <person name="Niang G."/>
            <person name="Scheremetjew M."/>
            <person name="Finn R."/>
            <person name="Kale V."/>
            <person name="Holt S."/>
            <person name="Cochrane G."/>
            <person name="Meng A."/>
            <person name="Brown T."/>
            <person name="Cohen L."/>
        </authorList>
    </citation>
    <scope>NUCLEOTIDE SEQUENCE</scope>
    <source>
        <strain evidence="2">308</strain>
    </source>
</reference>
<name>A0A7S1BKV3_9STRA</name>
<feature type="compositionally biased region" description="Acidic residues" evidence="1">
    <location>
        <begin position="7"/>
        <end position="23"/>
    </location>
</feature>
<evidence type="ECO:0000256" key="1">
    <source>
        <dbReference type="SAM" id="MobiDB-lite"/>
    </source>
</evidence>
<gene>
    <name evidence="2" type="ORF">CHYS00102_LOCUS17773</name>
</gene>
<proteinExistence type="predicted"/>
<feature type="compositionally biased region" description="Basic and acidic residues" evidence="1">
    <location>
        <begin position="35"/>
        <end position="45"/>
    </location>
</feature>
<feature type="region of interest" description="Disordered" evidence="1">
    <location>
        <begin position="1"/>
        <end position="51"/>
    </location>
</feature>
<accession>A0A7S1BKV3</accession>
<evidence type="ECO:0000313" key="2">
    <source>
        <dbReference type="EMBL" id="CAD8890568.1"/>
    </source>
</evidence>
<dbReference type="AlphaFoldDB" id="A0A7S1BKV3"/>
<sequence>MAVNNDCDPEASSDDEWDKDEIDLPTIVLPTVKGTSEKRESKDDDSGWFEPVSAISKNSAEATIYSKMGTENKDGEGEPMLIVDFTDLTDGKIHSKHDKNSVNDPDAASSLRKKIEASYETYRDDTKLLSSGTIRPCGSTVWRSALIALRDERRGHYFCPVFPPK</sequence>
<dbReference type="EMBL" id="HBFR01024804">
    <property type="protein sequence ID" value="CAD8890568.1"/>
    <property type="molecule type" value="Transcribed_RNA"/>
</dbReference>
<protein>
    <submittedName>
        <fullName evidence="2">Uncharacterized protein</fullName>
    </submittedName>
</protein>